<feature type="compositionally biased region" description="Low complexity" evidence="3">
    <location>
        <begin position="169"/>
        <end position="181"/>
    </location>
</feature>
<dbReference type="Proteomes" id="UP001498398">
    <property type="component" value="Unassembled WGS sequence"/>
</dbReference>
<comment type="caution">
    <text evidence="5">The sequence shown here is derived from an EMBL/GenBank/DDBJ whole genome shotgun (WGS) entry which is preliminary data.</text>
</comment>
<feature type="compositionally biased region" description="Basic and acidic residues" evidence="3">
    <location>
        <begin position="152"/>
        <end position="167"/>
    </location>
</feature>
<feature type="region of interest" description="Disordered" evidence="3">
    <location>
        <begin position="376"/>
        <end position="410"/>
    </location>
</feature>
<dbReference type="EMBL" id="JBANRG010000003">
    <property type="protein sequence ID" value="KAK7468886.1"/>
    <property type="molecule type" value="Genomic_DNA"/>
</dbReference>
<sequence>MFFSPELLSRRDSGFGLLWLAATLGSKSTFKRLPKKSVLTADISQLCDLIARPEEPLALRLSSNLMVGVARVYKVKQELFMTDVSNCVSSLKKVVQEFQSKAVTDVMLQMAQPVVRPAALNIAADPNAAYMMDFDALVADWDEFLNVGDNAQHRPEVDDYDPEDRPARNNKPNSKVKNPNNTLTEDVRADMCTLKEHHDHLLSNSFDLSFQGSTGGVDVSSSQPGDAGFQPAADNFFLDGLDIDFGLSDELARELGEGWGISPVRNNKQHSDINMEPLPPSEIGDGRVDLGMDFMLGPGEDAPMDIVQDDAFFIDPAQLEAELPEEVPQTPSRKKVKTSSALRKENQTPRSREKSLPPTGAVLSPASLFSRQFLSQVEPTPPPASPLHDTTSNNNNRLPNKEPNSKKQKRTRLLLDARTELTDEELQLARAQYLEGQNELRRDMHNKKLEKDSGRIIEEMIWGVPTGIDAPELVDFWQENFKVQVEARTGIVRLHKGKEH</sequence>
<comment type="subcellular location">
    <subcellularLocation>
        <location evidence="1">Nucleus</location>
    </subcellularLocation>
</comment>
<feature type="domain" description="Rad21/Rec8-like protein N-terminal" evidence="4">
    <location>
        <begin position="1"/>
        <end position="101"/>
    </location>
</feature>
<dbReference type="InterPro" id="IPR006910">
    <property type="entry name" value="Rad21_Rec8_N"/>
</dbReference>
<reference evidence="5 6" key="1">
    <citation type="submission" date="2024-01" db="EMBL/GenBank/DDBJ databases">
        <title>A draft genome for the cacao thread blight pathogen Marasmiellus scandens.</title>
        <authorList>
            <person name="Baruah I.K."/>
            <person name="Leung J."/>
            <person name="Bukari Y."/>
            <person name="Amoako-Attah I."/>
            <person name="Meinhardt L.W."/>
            <person name="Bailey B.A."/>
            <person name="Cohen S.P."/>
        </authorList>
    </citation>
    <scope>NUCLEOTIDE SEQUENCE [LARGE SCALE GENOMIC DNA]</scope>
    <source>
        <strain evidence="5 6">GH-19</strain>
    </source>
</reference>
<evidence type="ECO:0000313" key="6">
    <source>
        <dbReference type="Proteomes" id="UP001498398"/>
    </source>
</evidence>
<name>A0ABR1JX13_9AGAR</name>
<evidence type="ECO:0000259" key="4">
    <source>
        <dbReference type="Pfam" id="PF04825"/>
    </source>
</evidence>
<organism evidence="5 6">
    <name type="scientific">Marasmiellus scandens</name>
    <dbReference type="NCBI Taxonomy" id="2682957"/>
    <lineage>
        <taxon>Eukaryota</taxon>
        <taxon>Fungi</taxon>
        <taxon>Dikarya</taxon>
        <taxon>Basidiomycota</taxon>
        <taxon>Agaricomycotina</taxon>
        <taxon>Agaricomycetes</taxon>
        <taxon>Agaricomycetidae</taxon>
        <taxon>Agaricales</taxon>
        <taxon>Marasmiineae</taxon>
        <taxon>Omphalotaceae</taxon>
        <taxon>Marasmiellus</taxon>
    </lineage>
</organism>
<feature type="compositionally biased region" description="Basic and acidic residues" evidence="3">
    <location>
        <begin position="342"/>
        <end position="355"/>
    </location>
</feature>
<keyword evidence="2" id="KW-0539">Nucleus</keyword>
<evidence type="ECO:0000313" key="5">
    <source>
        <dbReference type="EMBL" id="KAK7468886.1"/>
    </source>
</evidence>
<proteinExistence type="predicted"/>
<feature type="region of interest" description="Disordered" evidence="3">
    <location>
        <begin position="152"/>
        <end position="183"/>
    </location>
</feature>
<keyword evidence="6" id="KW-1185">Reference proteome</keyword>
<protein>
    <submittedName>
        <fullName evidence="5">R8 protein</fullName>
    </submittedName>
</protein>
<dbReference type="PANTHER" id="PTHR12585:SF72">
    <property type="entry name" value="MEIOTIC RECOMBINATION PROTEIN REC8"/>
    <property type="match status" value="1"/>
</dbReference>
<dbReference type="PANTHER" id="PTHR12585">
    <property type="entry name" value="SCC1 / RAD21 FAMILY MEMBER"/>
    <property type="match status" value="1"/>
</dbReference>
<gene>
    <name evidence="5" type="primary">rec8_2</name>
    <name evidence="5" type="ORF">VKT23_003384</name>
</gene>
<feature type="region of interest" description="Disordered" evidence="3">
    <location>
        <begin position="322"/>
        <end position="363"/>
    </location>
</feature>
<dbReference type="InterPro" id="IPR039781">
    <property type="entry name" value="Rad21/Rec8-like"/>
</dbReference>
<dbReference type="Pfam" id="PF04825">
    <property type="entry name" value="Rad21_Rec8_N"/>
    <property type="match status" value="1"/>
</dbReference>
<evidence type="ECO:0000256" key="2">
    <source>
        <dbReference type="ARBA" id="ARBA00023242"/>
    </source>
</evidence>
<accession>A0ABR1JX13</accession>
<evidence type="ECO:0000256" key="1">
    <source>
        <dbReference type="ARBA" id="ARBA00004123"/>
    </source>
</evidence>
<evidence type="ECO:0000256" key="3">
    <source>
        <dbReference type="SAM" id="MobiDB-lite"/>
    </source>
</evidence>